<dbReference type="EMBL" id="JAENIJ010000211">
    <property type="protein sequence ID" value="MBK1884919.1"/>
    <property type="molecule type" value="Genomic_DNA"/>
</dbReference>
<comment type="caution">
    <text evidence="2">The sequence shown here is derived from an EMBL/GenBank/DDBJ whole genome shotgun (WGS) entry which is preliminary data.</text>
</comment>
<reference evidence="2" key="1">
    <citation type="submission" date="2021-01" db="EMBL/GenBank/DDBJ databases">
        <title>Modified the classification status of verrucomicrobia.</title>
        <authorList>
            <person name="Feng X."/>
        </authorList>
    </citation>
    <scope>NUCLEOTIDE SEQUENCE</scope>
    <source>
        <strain evidence="2">KCTC 22041</strain>
    </source>
</reference>
<organism evidence="2 3">
    <name type="scientific">Luteolibacter pohnpeiensis</name>
    <dbReference type="NCBI Taxonomy" id="454153"/>
    <lineage>
        <taxon>Bacteria</taxon>
        <taxon>Pseudomonadati</taxon>
        <taxon>Verrucomicrobiota</taxon>
        <taxon>Verrucomicrobiia</taxon>
        <taxon>Verrucomicrobiales</taxon>
        <taxon>Verrucomicrobiaceae</taxon>
        <taxon>Luteolibacter</taxon>
    </lineage>
</organism>
<accession>A0A934SFI5</accession>
<protein>
    <submittedName>
        <fullName evidence="2">Uncharacterized protein</fullName>
    </submittedName>
</protein>
<name>A0A934SFI5_9BACT</name>
<keyword evidence="3" id="KW-1185">Reference proteome</keyword>
<dbReference type="AlphaFoldDB" id="A0A934SFI5"/>
<feature type="region of interest" description="Disordered" evidence="1">
    <location>
        <begin position="35"/>
        <end position="72"/>
    </location>
</feature>
<sequence>MKGRMPFPIPFLPMLVVAVLISAIIPTALTLRRTYEQEDRNRVPSPPYETPQGDLSSADPFSDSPSVAADASTTDQIQIEVKFVEYGSRSEELSFDWIVPFEQAALNE</sequence>
<evidence type="ECO:0000256" key="1">
    <source>
        <dbReference type="SAM" id="MobiDB-lite"/>
    </source>
</evidence>
<evidence type="ECO:0000313" key="3">
    <source>
        <dbReference type="Proteomes" id="UP000603141"/>
    </source>
</evidence>
<gene>
    <name evidence="2" type="ORF">JIN85_21090</name>
</gene>
<dbReference type="Proteomes" id="UP000603141">
    <property type="component" value="Unassembled WGS sequence"/>
</dbReference>
<evidence type="ECO:0000313" key="2">
    <source>
        <dbReference type="EMBL" id="MBK1884919.1"/>
    </source>
</evidence>
<proteinExistence type="predicted"/>